<dbReference type="Pfam" id="PF03690">
    <property type="entry name" value="MYG1_exonuc"/>
    <property type="match status" value="1"/>
</dbReference>
<organism evidence="2 3">
    <name type="scientific">Komagataella pastoris</name>
    <name type="common">Yeast</name>
    <name type="synonym">Pichia pastoris</name>
    <dbReference type="NCBI Taxonomy" id="4922"/>
    <lineage>
        <taxon>Eukaryota</taxon>
        <taxon>Fungi</taxon>
        <taxon>Dikarya</taxon>
        <taxon>Ascomycota</taxon>
        <taxon>Saccharomycotina</taxon>
        <taxon>Pichiomycetes</taxon>
        <taxon>Pichiales</taxon>
        <taxon>Pichiaceae</taxon>
        <taxon>Komagataella</taxon>
    </lineage>
</organism>
<keyword evidence="3" id="KW-1185">Reference proteome</keyword>
<dbReference type="EMBL" id="CP014585">
    <property type="protein sequence ID" value="ANZ75447.1"/>
    <property type="molecule type" value="Genomic_DNA"/>
</dbReference>
<dbReference type="PANTHER" id="PTHR11215">
    <property type="entry name" value="METAL DEPENDENT HYDROLASE - RELATED"/>
    <property type="match status" value="1"/>
</dbReference>
<gene>
    <name evidence="2" type="primary">YER156C</name>
    <name evidence="2" type="ORF">ATY40_BA7501966</name>
</gene>
<proteinExistence type="inferred from homology"/>
<evidence type="ECO:0000313" key="2">
    <source>
        <dbReference type="EMBL" id="ANZ75447.1"/>
    </source>
</evidence>
<sequence length="373" mass="42594">MLQYCNVITVGRNLTVWARREGRLSKQTFSTKKLYHMEAQTENKKRKLDMLKICTHSGSFHADEALAVYLLRSLKKWSNSTLIRSRDPAKWEEADIVVDVGGKHDDVKFFDHHQREFNTTFSDKYKTKLSSAGLVFKKFGREVIAEKLNWDLIEESSNIDILYEKLYKDFIESVDANDNGVSNYENTNERKFNDKNFTLASVVSNLNPLWVDEPTDADFDKQFEKASEIMGQVFDNLLLSYGRSWLPAKQFVEKAFDERFQAHPSGKVLVFDRFVPWKEHLYGVEIANKCHGEILYVLFPDSGNNWRIAAVPVSSSSFESRKALPEPWRGLRDEKLSEAANVEGCVFIHAAGFIGGANSKEGVLKLAALAVDN</sequence>
<dbReference type="PANTHER" id="PTHR11215:SF1">
    <property type="entry name" value="MYG1 EXONUCLEASE"/>
    <property type="match status" value="1"/>
</dbReference>
<dbReference type="Proteomes" id="UP000094565">
    <property type="component" value="Chromosome 2"/>
</dbReference>
<protein>
    <submittedName>
        <fullName evidence="2">BA75_01966T0</fullName>
    </submittedName>
</protein>
<dbReference type="GO" id="GO:0005737">
    <property type="term" value="C:cytoplasm"/>
    <property type="evidence" value="ECO:0007669"/>
    <property type="project" value="TreeGrafter"/>
</dbReference>
<evidence type="ECO:0000256" key="1">
    <source>
        <dbReference type="ARBA" id="ARBA00010105"/>
    </source>
</evidence>
<reference evidence="2 3" key="1">
    <citation type="submission" date="2016-02" db="EMBL/GenBank/DDBJ databases">
        <title>Comparative genomic and transcriptomic foundation for Pichia pastoris.</title>
        <authorList>
            <person name="Love K.R."/>
            <person name="Shah K.A."/>
            <person name="Whittaker C.A."/>
            <person name="Wu J."/>
            <person name="Bartlett M.C."/>
            <person name="Ma D."/>
            <person name="Leeson R.L."/>
            <person name="Priest M."/>
            <person name="Young S.K."/>
            <person name="Love J.C."/>
        </authorList>
    </citation>
    <scope>NUCLEOTIDE SEQUENCE [LARGE SCALE GENOMIC DNA]</scope>
    <source>
        <strain evidence="2 3">ATCC 28485</strain>
    </source>
</reference>
<accession>A0A1B2JBM5</accession>
<name>A0A1B2JBM5_PICPA</name>
<dbReference type="AlphaFoldDB" id="A0A1B2JBM5"/>
<comment type="similarity">
    <text evidence="1">Belongs to the MYG1 family.</text>
</comment>
<dbReference type="InterPro" id="IPR003226">
    <property type="entry name" value="MYG1_exonuclease"/>
</dbReference>
<dbReference type="GO" id="GO:0005634">
    <property type="term" value="C:nucleus"/>
    <property type="evidence" value="ECO:0007669"/>
    <property type="project" value="TreeGrafter"/>
</dbReference>
<evidence type="ECO:0000313" key="3">
    <source>
        <dbReference type="Proteomes" id="UP000094565"/>
    </source>
</evidence>
<dbReference type="OrthoDB" id="10265310at2759"/>